<dbReference type="InterPro" id="IPR001867">
    <property type="entry name" value="OmpR/PhoB-type_DNA-bd"/>
</dbReference>
<dbReference type="AlphaFoldDB" id="C7XTT9"/>
<dbReference type="PROSITE" id="PS50110">
    <property type="entry name" value="RESPONSE_REGULATORY"/>
    <property type="match status" value="1"/>
</dbReference>
<keyword evidence="1 6" id="KW-0597">Phosphoprotein</keyword>
<evidence type="ECO:0000256" key="4">
    <source>
        <dbReference type="ARBA" id="ARBA00023125"/>
    </source>
</evidence>
<organism evidence="10 11">
    <name type="scientific">Limosilactobacillus coleohominis 101-4-CHN</name>
    <dbReference type="NCBI Taxonomy" id="575594"/>
    <lineage>
        <taxon>Bacteria</taxon>
        <taxon>Bacillati</taxon>
        <taxon>Bacillota</taxon>
        <taxon>Bacilli</taxon>
        <taxon>Lactobacillales</taxon>
        <taxon>Lactobacillaceae</taxon>
        <taxon>Limosilactobacillus</taxon>
    </lineage>
</organism>
<dbReference type="PANTHER" id="PTHR48111">
    <property type="entry name" value="REGULATOR OF RPOS"/>
    <property type="match status" value="1"/>
</dbReference>
<dbReference type="GO" id="GO:0005829">
    <property type="term" value="C:cytosol"/>
    <property type="evidence" value="ECO:0007669"/>
    <property type="project" value="TreeGrafter"/>
</dbReference>
<dbReference type="GO" id="GO:0000156">
    <property type="term" value="F:phosphorelay response regulator activity"/>
    <property type="evidence" value="ECO:0007669"/>
    <property type="project" value="TreeGrafter"/>
</dbReference>
<sequence length="228" mass="26186">MTTIFIVEDHQPLIQQIQNALQRWQYQVQTVHNWQNVANEIHNTKPNLILFDLTLPTFDGYYWIHEVRKQTNAPIIVISAGDIDQNIMRSITTGADDYIMKPFSMAVLLAKIQAQLRRFKDKNVLNSNLTWEDNQFNPLTNVLSNPAGQIKLSPTEGAMMTVLINHLGQTVSKEQLLEWLWQGGKFLNQNTLSVNISRLRAKLTTIDLADTLRTDRGLGYRLVKTNEE</sequence>
<reference evidence="10 11" key="1">
    <citation type="submission" date="2009-06" db="EMBL/GenBank/DDBJ databases">
        <title>The Genome Sequence of Lactobacillus coleohominis strain 101-4-CHN.</title>
        <authorList>
            <consortium name="The Broad Institute Genome Sequencing Platform"/>
            <person name="Ward D."/>
            <person name="Young S.K."/>
            <person name="Zeng Q."/>
            <person name="Koehrsen M."/>
            <person name="Alvarado L."/>
            <person name="Berlin A."/>
            <person name="Borenstein D."/>
            <person name="Chen Z."/>
            <person name="Engels R."/>
            <person name="Freedman E."/>
            <person name="Gellesch M."/>
            <person name="Goldberg J."/>
            <person name="Griggs A."/>
            <person name="Gujja S."/>
            <person name="Heiman D."/>
            <person name="Hepburn T."/>
            <person name="Howarth C."/>
            <person name="Jen D."/>
            <person name="Larson L."/>
            <person name="Lewis B."/>
            <person name="Mehta T."/>
            <person name="Park D."/>
            <person name="Pearson M."/>
            <person name="Roberts A."/>
            <person name="Saif S."/>
            <person name="Shea T."/>
            <person name="Shenoy N."/>
            <person name="Sisk P."/>
            <person name="Stolte C."/>
            <person name="Sykes S."/>
            <person name="Walk T."/>
            <person name="White J."/>
            <person name="Yandava C."/>
            <person name="Liu Y."/>
            <person name="Xu Q."/>
            <person name="Lander E."/>
            <person name="Nusbaum C."/>
            <person name="Galagan J."/>
            <person name="Birren B."/>
        </authorList>
    </citation>
    <scope>NUCLEOTIDE SEQUENCE [LARGE SCALE GENOMIC DNA]</scope>
    <source>
        <strain evidence="10 11">101-4-CHN</strain>
    </source>
</reference>
<evidence type="ECO:0000256" key="3">
    <source>
        <dbReference type="ARBA" id="ARBA00023015"/>
    </source>
</evidence>
<feature type="DNA-binding region" description="OmpR/PhoB-type" evidence="7">
    <location>
        <begin position="126"/>
        <end position="224"/>
    </location>
</feature>
<keyword evidence="5" id="KW-0804">Transcription</keyword>
<evidence type="ECO:0000313" key="10">
    <source>
        <dbReference type="EMBL" id="EEU30700.1"/>
    </source>
</evidence>
<dbReference type="Pfam" id="PF00486">
    <property type="entry name" value="Trans_reg_C"/>
    <property type="match status" value="1"/>
</dbReference>
<evidence type="ECO:0000313" key="11">
    <source>
        <dbReference type="Proteomes" id="UP000003987"/>
    </source>
</evidence>
<dbReference type="Proteomes" id="UP000003987">
    <property type="component" value="Unassembled WGS sequence"/>
</dbReference>
<keyword evidence="3" id="KW-0805">Transcription regulation</keyword>
<dbReference type="GO" id="GO:0000976">
    <property type="term" value="F:transcription cis-regulatory region binding"/>
    <property type="evidence" value="ECO:0007669"/>
    <property type="project" value="TreeGrafter"/>
</dbReference>
<keyword evidence="11" id="KW-1185">Reference proteome</keyword>
<dbReference type="PROSITE" id="PS51755">
    <property type="entry name" value="OMPR_PHOB"/>
    <property type="match status" value="1"/>
</dbReference>
<dbReference type="STRING" id="575594.HMPREF0501_00105"/>
<dbReference type="InterPro" id="IPR036388">
    <property type="entry name" value="WH-like_DNA-bd_sf"/>
</dbReference>
<dbReference type="Gene3D" id="6.10.250.690">
    <property type="match status" value="1"/>
</dbReference>
<dbReference type="OrthoDB" id="9790442at2"/>
<dbReference type="eggNOG" id="COG0745">
    <property type="taxonomic scope" value="Bacteria"/>
</dbReference>
<feature type="modified residue" description="4-aspartylphosphate" evidence="6">
    <location>
        <position position="52"/>
    </location>
</feature>
<proteinExistence type="predicted"/>
<dbReference type="InterPro" id="IPR039420">
    <property type="entry name" value="WalR-like"/>
</dbReference>
<accession>C7XTT9</accession>
<dbReference type="InterPro" id="IPR011006">
    <property type="entry name" value="CheY-like_superfamily"/>
</dbReference>
<dbReference type="Gene3D" id="3.40.50.2300">
    <property type="match status" value="1"/>
</dbReference>
<dbReference type="Gene3D" id="1.10.10.10">
    <property type="entry name" value="Winged helix-like DNA-binding domain superfamily/Winged helix DNA-binding domain"/>
    <property type="match status" value="1"/>
</dbReference>
<protein>
    <submittedName>
        <fullName evidence="10">Response regulator receiver domain protein</fullName>
    </submittedName>
</protein>
<evidence type="ECO:0000259" key="9">
    <source>
        <dbReference type="PROSITE" id="PS51755"/>
    </source>
</evidence>
<evidence type="ECO:0000256" key="5">
    <source>
        <dbReference type="ARBA" id="ARBA00023163"/>
    </source>
</evidence>
<evidence type="ECO:0000256" key="7">
    <source>
        <dbReference type="PROSITE-ProRule" id="PRU01091"/>
    </source>
</evidence>
<evidence type="ECO:0000256" key="1">
    <source>
        <dbReference type="ARBA" id="ARBA00022553"/>
    </source>
</evidence>
<dbReference type="InterPro" id="IPR016032">
    <property type="entry name" value="Sig_transdc_resp-reg_C-effctor"/>
</dbReference>
<dbReference type="EMBL" id="GG698802">
    <property type="protein sequence ID" value="EEU30700.1"/>
    <property type="molecule type" value="Genomic_DNA"/>
</dbReference>
<name>C7XTT9_9LACO</name>
<dbReference type="SMART" id="SM00862">
    <property type="entry name" value="Trans_reg_C"/>
    <property type="match status" value="1"/>
</dbReference>
<dbReference type="GO" id="GO:0032993">
    <property type="term" value="C:protein-DNA complex"/>
    <property type="evidence" value="ECO:0007669"/>
    <property type="project" value="TreeGrafter"/>
</dbReference>
<evidence type="ECO:0000256" key="6">
    <source>
        <dbReference type="PROSITE-ProRule" id="PRU00169"/>
    </source>
</evidence>
<evidence type="ECO:0000259" key="8">
    <source>
        <dbReference type="PROSITE" id="PS50110"/>
    </source>
</evidence>
<dbReference type="RefSeq" id="WP_006915844.1">
    <property type="nucleotide sequence ID" value="NZ_GG698802.1"/>
</dbReference>
<dbReference type="GO" id="GO:0006355">
    <property type="term" value="P:regulation of DNA-templated transcription"/>
    <property type="evidence" value="ECO:0007669"/>
    <property type="project" value="InterPro"/>
</dbReference>
<dbReference type="CDD" id="cd00383">
    <property type="entry name" value="trans_reg_C"/>
    <property type="match status" value="1"/>
</dbReference>
<dbReference type="SMART" id="SM00448">
    <property type="entry name" value="REC"/>
    <property type="match status" value="1"/>
</dbReference>
<evidence type="ECO:0000256" key="2">
    <source>
        <dbReference type="ARBA" id="ARBA00023012"/>
    </source>
</evidence>
<dbReference type="Pfam" id="PF00072">
    <property type="entry name" value="Response_reg"/>
    <property type="match status" value="1"/>
</dbReference>
<dbReference type="SUPFAM" id="SSF52172">
    <property type="entry name" value="CheY-like"/>
    <property type="match status" value="1"/>
</dbReference>
<dbReference type="InterPro" id="IPR001789">
    <property type="entry name" value="Sig_transdc_resp-reg_receiver"/>
</dbReference>
<feature type="domain" description="OmpR/PhoB-type" evidence="9">
    <location>
        <begin position="126"/>
        <end position="224"/>
    </location>
</feature>
<dbReference type="SUPFAM" id="SSF46894">
    <property type="entry name" value="C-terminal effector domain of the bipartite response regulators"/>
    <property type="match status" value="1"/>
</dbReference>
<gene>
    <name evidence="10" type="ORF">HMPREF0501_00105</name>
</gene>
<dbReference type="HOGENOM" id="CLU_000445_30_3_9"/>
<feature type="domain" description="Response regulatory" evidence="8">
    <location>
        <begin position="3"/>
        <end position="116"/>
    </location>
</feature>
<keyword evidence="4 7" id="KW-0238">DNA-binding</keyword>
<keyword evidence="2" id="KW-0902">Two-component regulatory system</keyword>
<dbReference type="PANTHER" id="PTHR48111:SF43">
    <property type="entry name" value="STAGE 0 SPORULATION PROTEIN A HOMOLOG"/>
    <property type="match status" value="1"/>
</dbReference>